<evidence type="ECO:0000256" key="4">
    <source>
        <dbReference type="ARBA" id="ARBA00022723"/>
    </source>
</evidence>
<evidence type="ECO:0000256" key="11">
    <source>
        <dbReference type="SAM" id="MobiDB-lite"/>
    </source>
</evidence>
<evidence type="ECO:0000256" key="10">
    <source>
        <dbReference type="ARBA" id="ARBA00023136"/>
    </source>
</evidence>
<reference evidence="14" key="1">
    <citation type="submission" date="2021-02" db="EMBL/GenBank/DDBJ databases">
        <authorList>
            <person name="Dougan E. K."/>
            <person name="Rhodes N."/>
            <person name="Thang M."/>
            <person name="Chan C."/>
        </authorList>
    </citation>
    <scope>NUCLEOTIDE SEQUENCE</scope>
</reference>
<keyword evidence="4" id="KW-0479">Metal-binding</keyword>
<keyword evidence="5" id="KW-0677">Repeat</keyword>
<feature type="domain" description="SMP-LTD" evidence="13">
    <location>
        <begin position="61"/>
        <end position="237"/>
    </location>
</feature>
<keyword evidence="8" id="KW-0445">Lipid transport</keyword>
<dbReference type="CDD" id="cd21670">
    <property type="entry name" value="SMP_ESyt"/>
    <property type="match status" value="1"/>
</dbReference>
<evidence type="ECO:0000256" key="9">
    <source>
        <dbReference type="ARBA" id="ARBA00023121"/>
    </source>
</evidence>
<comment type="subcellular location">
    <subcellularLocation>
        <location evidence="1">Membrane</location>
    </subcellularLocation>
</comment>
<accession>A0A812NWU4</accession>
<dbReference type="GO" id="GO:0005737">
    <property type="term" value="C:cytoplasm"/>
    <property type="evidence" value="ECO:0007669"/>
    <property type="project" value="UniProtKB-ARBA"/>
</dbReference>
<keyword evidence="3" id="KW-0812">Transmembrane</keyword>
<feature type="region of interest" description="Disordered" evidence="11">
    <location>
        <begin position="1"/>
        <end position="46"/>
    </location>
</feature>
<evidence type="ECO:0000256" key="2">
    <source>
        <dbReference type="ARBA" id="ARBA00022448"/>
    </source>
</evidence>
<dbReference type="Gene3D" id="2.60.40.150">
    <property type="entry name" value="C2 domain"/>
    <property type="match status" value="1"/>
</dbReference>
<keyword evidence="7" id="KW-1133">Transmembrane helix</keyword>
<dbReference type="PANTHER" id="PTHR45761">
    <property type="entry name" value="EXTENDED SYNAPTOTAGMIN-LIKE PROTEIN 2, ISOFORM C"/>
    <property type="match status" value="1"/>
</dbReference>
<evidence type="ECO:0000259" key="13">
    <source>
        <dbReference type="PROSITE" id="PS51847"/>
    </source>
</evidence>
<dbReference type="GO" id="GO:0006869">
    <property type="term" value="P:lipid transport"/>
    <property type="evidence" value="ECO:0007669"/>
    <property type="project" value="UniProtKB-KW"/>
</dbReference>
<dbReference type="AlphaFoldDB" id="A0A812NWU4"/>
<dbReference type="PROSITE" id="PS50004">
    <property type="entry name" value="C2"/>
    <property type="match status" value="1"/>
</dbReference>
<sequence>MQVPRSHAMEEETPRQLEVESRASKTHVKVSETQTSTGHEVDRGDKPLAARLPSRAESFAELGSLSWLNALISWLWPSFNRAVMDFVHEDLMPRLRDALPSMLRHVKCSRFTLGEKSPELGPVQVLESPHRVDLVLGVQYLSDVDISFDAGGGVSFGVRHLICNGKMCVSLRPLLQRFPVAGAVHMFFATAPQVDIEFTGLASLGHFPGIEKTIRRAVADWLNSYIVLPRSKAVLLADDVDKLEALAQQPLGVARVKVVQAKNLAGVNCHAFKEDCFTSHPYCMLSLGDCSVRTSTVYDTTSPVWPDESGAFFVVHHREQQLSVEVHGETSASLFQHSFTGFLGRFSCRIGQCLRRWPEGEPGVRRNTQKLDTSEVQRELLHVDDPVNRGVASVVDLEVQWFDFVGADAWAAVAPAVLEIKIFQGTGFPSECNAGRGLRWRTWVDEKKALVSQKGHLVSDQLRFPDLPINPRLFSVIDNLDSRQYSSKDVAQIVGITEDLVRTYLRTRDEFKSKQEQLREVQSKDDYRIPLQWFQILVHILDDFTDVSKNLSLALLDSQDGEVGRLPSMSLRSILEDSRKAEPPVRSYVLQGLPDERPGLPWLGFGISEVNPRFAKVKMDISVRIRGLRAGLLPRV</sequence>
<comment type="caution">
    <text evidence="14">The sequence shown here is derived from an EMBL/GenBank/DDBJ whole genome shotgun (WGS) entry which is preliminary data.</text>
</comment>
<evidence type="ECO:0000313" key="15">
    <source>
        <dbReference type="Proteomes" id="UP000601435"/>
    </source>
</evidence>
<organism evidence="14 15">
    <name type="scientific">Symbiodinium necroappetens</name>
    <dbReference type="NCBI Taxonomy" id="1628268"/>
    <lineage>
        <taxon>Eukaryota</taxon>
        <taxon>Sar</taxon>
        <taxon>Alveolata</taxon>
        <taxon>Dinophyceae</taxon>
        <taxon>Suessiales</taxon>
        <taxon>Symbiodiniaceae</taxon>
        <taxon>Symbiodinium</taxon>
    </lineage>
</organism>
<keyword evidence="6" id="KW-0106">Calcium</keyword>
<dbReference type="PANTHER" id="PTHR45761:SF1">
    <property type="entry name" value="EXTENDED SYNAPTOTAGMIN-LIKE PROTEIN 2, ISOFORM C"/>
    <property type="match status" value="1"/>
</dbReference>
<name>A0A812NWU4_9DINO</name>
<evidence type="ECO:0000256" key="3">
    <source>
        <dbReference type="ARBA" id="ARBA00022692"/>
    </source>
</evidence>
<evidence type="ECO:0000259" key="12">
    <source>
        <dbReference type="PROSITE" id="PS50004"/>
    </source>
</evidence>
<dbReference type="InterPro" id="IPR051634">
    <property type="entry name" value="Extended_Synaptotagmin"/>
</dbReference>
<evidence type="ECO:0000256" key="8">
    <source>
        <dbReference type="ARBA" id="ARBA00023055"/>
    </source>
</evidence>
<dbReference type="CDD" id="cd00030">
    <property type="entry name" value="C2"/>
    <property type="match status" value="1"/>
</dbReference>
<dbReference type="Proteomes" id="UP000601435">
    <property type="component" value="Unassembled WGS sequence"/>
</dbReference>
<dbReference type="Pfam" id="PF00168">
    <property type="entry name" value="C2"/>
    <property type="match status" value="1"/>
</dbReference>
<dbReference type="GO" id="GO:0008289">
    <property type="term" value="F:lipid binding"/>
    <property type="evidence" value="ECO:0007669"/>
    <property type="project" value="UniProtKB-KW"/>
</dbReference>
<dbReference type="SMART" id="SM00239">
    <property type="entry name" value="C2"/>
    <property type="match status" value="1"/>
</dbReference>
<feature type="compositionally biased region" description="Basic and acidic residues" evidence="11">
    <location>
        <begin position="7"/>
        <end position="23"/>
    </location>
</feature>
<evidence type="ECO:0000256" key="5">
    <source>
        <dbReference type="ARBA" id="ARBA00022737"/>
    </source>
</evidence>
<dbReference type="EMBL" id="CAJNJA010014075">
    <property type="protein sequence ID" value="CAE7335159.1"/>
    <property type="molecule type" value="Genomic_DNA"/>
</dbReference>
<feature type="domain" description="C2" evidence="12">
    <location>
        <begin position="230"/>
        <end position="368"/>
    </location>
</feature>
<dbReference type="GO" id="GO:0016020">
    <property type="term" value="C:membrane"/>
    <property type="evidence" value="ECO:0007669"/>
    <property type="project" value="UniProtKB-SubCell"/>
</dbReference>
<keyword evidence="9" id="KW-0446">Lipid-binding</keyword>
<keyword evidence="15" id="KW-1185">Reference proteome</keyword>
<evidence type="ECO:0000313" key="14">
    <source>
        <dbReference type="EMBL" id="CAE7335159.1"/>
    </source>
</evidence>
<dbReference type="InterPro" id="IPR000008">
    <property type="entry name" value="C2_dom"/>
</dbReference>
<dbReference type="GO" id="GO:0046872">
    <property type="term" value="F:metal ion binding"/>
    <property type="evidence" value="ECO:0007669"/>
    <property type="project" value="UniProtKB-KW"/>
</dbReference>
<dbReference type="GO" id="GO:0012505">
    <property type="term" value="C:endomembrane system"/>
    <property type="evidence" value="ECO:0007669"/>
    <property type="project" value="UniProtKB-ARBA"/>
</dbReference>
<keyword evidence="10" id="KW-0472">Membrane</keyword>
<evidence type="ECO:0000256" key="7">
    <source>
        <dbReference type="ARBA" id="ARBA00022989"/>
    </source>
</evidence>
<dbReference type="InterPro" id="IPR039010">
    <property type="entry name" value="Synaptotagmin_SMP"/>
</dbReference>
<dbReference type="PROSITE" id="PS51847">
    <property type="entry name" value="SMP"/>
    <property type="match status" value="1"/>
</dbReference>
<gene>
    <name evidence="14" type="primary">Esyt3</name>
    <name evidence="14" type="ORF">SNEC2469_LOCUS8558</name>
</gene>
<evidence type="ECO:0000256" key="6">
    <source>
        <dbReference type="ARBA" id="ARBA00022837"/>
    </source>
</evidence>
<dbReference type="SUPFAM" id="SSF49562">
    <property type="entry name" value="C2 domain (Calcium/lipid-binding domain, CaLB)"/>
    <property type="match status" value="1"/>
</dbReference>
<dbReference type="OrthoDB" id="1029639at2759"/>
<dbReference type="Pfam" id="PF17047">
    <property type="entry name" value="SMP_LBD"/>
    <property type="match status" value="1"/>
</dbReference>
<protein>
    <submittedName>
        <fullName evidence="14">Esyt3 protein</fullName>
    </submittedName>
</protein>
<dbReference type="InterPro" id="IPR035892">
    <property type="entry name" value="C2_domain_sf"/>
</dbReference>
<dbReference type="InterPro" id="IPR031468">
    <property type="entry name" value="SMP_LBD"/>
</dbReference>
<keyword evidence="2" id="KW-0813">Transport</keyword>
<proteinExistence type="predicted"/>
<evidence type="ECO:0000256" key="1">
    <source>
        <dbReference type="ARBA" id="ARBA00004370"/>
    </source>
</evidence>